<keyword evidence="5 7" id="KW-0472">Membrane</keyword>
<keyword evidence="3 7" id="KW-0812">Transmembrane</keyword>
<dbReference type="PANTHER" id="PTHR45649:SF8">
    <property type="entry name" value="PERMEASE, PUTATIVE-RELATED"/>
    <property type="match status" value="1"/>
</dbReference>
<feature type="transmembrane region" description="Helical" evidence="7">
    <location>
        <begin position="180"/>
        <end position="200"/>
    </location>
</feature>
<feature type="transmembrane region" description="Helical" evidence="7">
    <location>
        <begin position="51"/>
        <end position="75"/>
    </location>
</feature>
<evidence type="ECO:0000256" key="1">
    <source>
        <dbReference type="ARBA" id="ARBA00004141"/>
    </source>
</evidence>
<feature type="transmembrane region" description="Helical" evidence="7">
    <location>
        <begin position="415"/>
        <end position="438"/>
    </location>
</feature>
<dbReference type="Pfam" id="PF13520">
    <property type="entry name" value="AA_permease_2"/>
    <property type="match status" value="1"/>
</dbReference>
<reference evidence="8 9" key="1">
    <citation type="submission" date="2023-08" db="EMBL/GenBank/DDBJ databases">
        <title>Black Yeasts Isolated from many extreme environments.</title>
        <authorList>
            <person name="Coleine C."/>
            <person name="Stajich J.E."/>
            <person name="Selbmann L."/>
        </authorList>
    </citation>
    <scope>NUCLEOTIDE SEQUENCE [LARGE SCALE GENOMIC DNA]</scope>
    <source>
        <strain evidence="8 9">CCFEE 5885</strain>
    </source>
</reference>
<dbReference type="PIRSF" id="PIRSF006060">
    <property type="entry name" value="AA_transporter"/>
    <property type="match status" value="1"/>
</dbReference>
<protein>
    <recommendedName>
        <fullName evidence="10">GABA permease</fullName>
    </recommendedName>
</protein>
<dbReference type="EMBL" id="JAVRRG010000022">
    <property type="protein sequence ID" value="KAK5096493.1"/>
    <property type="molecule type" value="Genomic_DNA"/>
</dbReference>
<keyword evidence="4 7" id="KW-1133">Transmembrane helix</keyword>
<feature type="compositionally biased region" description="Basic and acidic residues" evidence="6">
    <location>
        <begin position="547"/>
        <end position="561"/>
    </location>
</feature>
<keyword evidence="2" id="KW-0813">Transport</keyword>
<evidence type="ECO:0008006" key="10">
    <source>
        <dbReference type="Google" id="ProtNLM"/>
    </source>
</evidence>
<feature type="region of interest" description="Disordered" evidence="6">
    <location>
        <begin position="533"/>
        <end position="561"/>
    </location>
</feature>
<feature type="transmembrane region" description="Helical" evidence="7">
    <location>
        <begin position="207"/>
        <end position="225"/>
    </location>
</feature>
<feature type="transmembrane region" description="Helical" evidence="7">
    <location>
        <begin position="491"/>
        <end position="510"/>
    </location>
</feature>
<accession>A0ABR0KHM9</accession>
<evidence type="ECO:0000313" key="9">
    <source>
        <dbReference type="Proteomes" id="UP001345013"/>
    </source>
</evidence>
<gene>
    <name evidence="8" type="ORF">LTR24_002559</name>
</gene>
<evidence type="ECO:0000313" key="8">
    <source>
        <dbReference type="EMBL" id="KAK5096493.1"/>
    </source>
</evidence>
<feature type="transmembrane region" description="Helical" evidence="7">
    <location>
        <begin position="285"/>
        <end position="306"/>
    </location>
</feature>
<keyword evidence="9" id="KW-1185">Reference proteome</keyword>
<name>A0ABR0KHM9_9EURO</name>
<dbReference type="PANTHER" id="PTHR45649">
    <property type="entry name" value="AMINO-ACID PERMEASE BAT1"/>
    <property type="match status" value="1"/>
</dbReference>
<dbReference type="Gene3D" id="1.20.1740.10">
    <property type="entry name" value="Amino acid/polyamine transporter I"/>
    <property type="match status" value="1"/>
</dbReference>
<proteinExistence type="predicted"/>
<dbReference type="Proteomes" id="UP001345013">
    <property type="component" value="Unassembled WGS sequence"/>
</dbReference>
<evidence type="ECO:0000256" key="7">
    <source>
        <dbReference type="SAM" id="Phobius"/>
    </source>
</evidence>
<feature type="transmembrane region" description="Helical" evidence="7">
    <location>
        <begin position="136"/>
        <end position="160"/>
    </location>
</feature>
<feature type="transmembrane region" description="Helical" evidence="7">
    <location>
        <begin position="87"/>
        <end position="105"/>
    </location>
</feature>
<comment type="caution">
    <text evidence="8">The sequence shown here is derived from an EMBL/GenBank/DDBJ whole genome shotgun (WGS) entry which is preliminary data.</text>
</comment>
<evidence type="ECO:0000256" key="4">
    <source>
        <dbReference type="ARBA" id="ARBA00022989"/>
    </source>
</evidence>
<feature type="transmembrane region" description="Helical" evidence="7">
    <location>
        <begin position="459"/>
        <end position="479"/>
    </location>
</feature>
<evidence type="ECO:0000256" key="5">
    <source>
        <dbReference type="ARBA" id="ARBA00023136"/>
    </source>
</evidence>
<evidence type="ECO:0000256" key="6">
    <source>
        <dbReference type="SAM" id="MobiDB-lite"/>
    </source>
</evidence>
<organism evidence="8 9">
    <name type="scientific">Lithohypha guttulata</name>
    <dbReference type="NCBI Taxonomy" id="1690604"/>
    <lineage>
        <taxon>Eukaryota</taxon>
        <taxon>Fungi</taxon>
        <taxon>Dikarya</taxon>
        <taxon>Ascomycota</taxon>
        <taxon>Pezizomycotina</taxon>
        <taxon>Eurotiomycetes</taxon>
        <taxon>Chaetothyriomycetidae</taxon>
        <taxon>Chaetothyriales</taxon>
        <taxon>Trichomeriaceae</taxon>
        <taxon>Lithohypha</taxon>
    </lineage>
</organism>
<evidence type="ECO:0000256" key="2">
    <source>
        <dbReference type="ARBA" id="ARBA00022448"/>
    </source>
</evidence>
<feature type="transmembrane region" description="Helical" evidence="7">
    <location>
        <begin position="326"/>
        <end position="351"/>
    </location>
</feature>
<comment type="subcellular location">
    <subcellularLocation>
        <location evidence="1">Membrane</location>
        <topology evidence="1">Multi-pass membrane protein</topology>
    </subcellularLocation>
</comment>
<sequence length="561" mass="60004">MNCIEIVTLDNSYNHLRALKMPEKKQYPDDPTAEAAALSKLGYEQELKQDFSFLGIVAFSFSIVTSWTALAGVLIVGVQSVGPPVMIWSWVGVCVLSLAVAYSLAEMCSAYPVAGGQYSWVAVLAPRKLRRGMSYVCGWFLLIGIIAMGATSHFVTANFALGLANLNNRNFVIERSHTVLVAWVVALLTFIFNAFLSRFLNKTYQGFLVLNISSLVVVVITILATNDNKQSASFVFSDFVNLTGFSPGYASLIGLLQAAFGMCCYDSASRMTEEIKEARKQAPRAIVLAVYIGFATGFIFLIAASFCMGNVEDIASTSTGVPIIEVFYVSTGNVGGSSALATLILVIGVGASNGLTATAGRSIYAFARDNGLPFSGFLSKVHQTNATPINGLGAAVFVQMALIAIYFGAVQGFQTVIAIAVEGFYISYAIPLLARLLSLMTSEPVLQIDAQYSLGRMSIPLNIIGLVYLLFTTITFNFPTVSPVNSENMNYTSAAVGVIMLISLVTWLTTGRKHSRGPESGGITVLQSGQAVTGAHPSLNTPGSSFEGREFPGDEKGERTV</sequence>
<evidence type="ECO:0000256" key="3">
    <source>
        <dbReference type="ARBA" id="ARBA00022692"/>
    </source>
</evidence>
<dbReference type="InterPro" id="IPR002293">
    <property type="entry name" value="AA/rel_permease1"/>
</dbReference>
<feature type="transmembrane region" description="Helical" evidence="7">
    <location>
        <begin position="245"/>
        <end position="265"/>
    </location>
</feature>
<feature type="transmembrane region" description="Helical" evidence="7">
    <location>
        <begin position="389"/>
        <end position="409"/>
    </location>
</feature>